<reference evidence="1" key="2">
    <citation type="submission" date="2021-04" db="EMBL/GenBank/DDBJ databases">
        <authorList>
            <person name="Gilroy R."/>
        </authorList>
    </citation>
    <scope>NUCLEOTIDE SEQUENCE</scope>
    <source>
        <strain evidence="1">ChiSjej5B23-15282</strain>
    </source>
</reference>
<dbReference type="Pfam" id="PF18988">
    <property type="entry name" value="DUF5721"/>
    <property type="match status" value="1"/>
</dbReference>
<comment type="caution">
    <text evidence="1">The sequence shown here is derived from an EMBL/GenBank/DDBJ whole genome shotgun (WGS) entry which is preliminary data.</text>
</comment>
<organism evidence="1 2">
    <name type="scientific">Candidatus Mediterraneibacter caccavium</name>
    <dbReference type="NCBI Taxonomy" id="2838661"/>
    <lineage>
        <taxon>Bacteria</taxon>
        <taxon>Bacillati</taxon>
        <taxon>Bacillota</taxon>
        <taxon>Clostridia</taxon>
        <taxon>Lachnospirales</taxon>
        <taxon>Lachnospiraceae</taxon>
        <taxon>Mediterraneibacter</taxon>
    </lineage>
</organism>
<protein>
    <submittedName>
        <fullName evidence="1">Uncharacterized protein</fullName>
    </submittedName>
</protein>
<evidence type="ECO:0000313" key="2">
    <source>
        <dbReference type="Proteomes" id="UP000824243"/>
    </source>
</evidence>
<dbReference type="EMBL" id="DXFA01000031">
    <property type="protein sequence ID" value="HIX47752.1"/>
    <property type="molecule type" value="Genomic_DNA"/>
</dbReference>
<dbReference type="Proteomes" id="UP000824243">
    <property type="component" value="Unassembled WGS sequence"/>
</dbReference>
<name>A0A9D2ARL7_9FIRM</name>
<dbReference type="InterPro" id="IPR043779">
    <property type="entry name" value="DUF5721"/>
</dbReference>
<dbReference type="AlphaFoldDB" id="A0A9D2ARL7"/>
<accession>A0A9D2ARL7</accession>
<sequence>MIAFALTNTKEFMSHLLLADTFDHFSFIEGEIVTFNTFRIDGFIQKDFFDTGADLPEYSPWKNVRDFCFSVIKGKRTPLSFRFIFSLSRRNISRLIAQSTPSLDPDSVQGLYMNIQFDGTRLSCVTGTSFKTFTMDKTLEHAWDETVEKFLEQKQIAFEKM</sequence>
<proteinExistence type="predicted"/>
<reference evidence="1" key="1">
    <citation type="journal article" date="2021" name="PeerJ">
        <title>Extensive microbial diversity within the chicken gut microbiome revealed by metagenomics and culture.</title>
        <authorList>
            <person name="Gilroy R."/>
            <person name="Ravi A."/>
            <person name="Getino M."/>
            <person name="Pursley I."/>
            <person name="Horton D.L."/>
            <person name="Alikhan N.F."/>
            <person name="Baker D."/>
            <person name="Gharbi K."/>
            <person name="Hall N."/>
            <person name="Watson M."/>
            <person name="Adriaenssens E.M."/>
            <person name="Foster-Nyarko E."/>
            <person name="Jarju S."/>
            <person name="Secka A."/>
            <person name="Antonio M."/>
            <person name="Oren A."/>
            <person name="Chaudhuri R.R."/>
            <person name="La Ragione R."/>
            <person name="Hildebrand F."/>
            <person name="Pallen M.J."/>
        </authorList>
    </citation>
    <scope>NUCLEOTIDE SEQUENCE</scope>
    <source>
        <strain evidence="1">ChiSjej5B23-15282</strain>
    </source>
</reference>
<gene>
    <name evidence="1" type="ORF">H9981_01840</name>
</gene>
<evidence type="ECO:0000313" key="1">
    <source>
        <dbReference type="EMBL" id="HIX47752.1"/>
    </source>
</evidence>